<evidence type="ECO:0000256" key="9">
    <source>
        <dbReference type="ARBA" id="ARBA00022723"/>
    </source>
</evidence>
<dbReference type="GO" id="GO:0003977">
    <property type="term" value="F:UDP-N-acetylglucosamine diphosphorylase activity"/>
    <property type="evidence" value="ECO:0007669"/>
    <property type="project" value="UniProtKB-UniRule"/>
</dbReference>
<keyword evidence="11 20" id="KW-0460">Magnesium</keyword>
<dbReference type="Pfam" id="PF00483">
    <property type="entry name" value="NTP_transferase"/>
    <property type="match status" value="1"/>
</dbReference>
<evidence type="ECO:0000256" key="8">
    <source>
        <dbReference type="ARBA" id="ARBA00022695"/>
    </source>
</evidence>
<evidence type="ECO:0000256" key="2">
    <source>
        <dbReference type="ARBA" id="ARBA00005166"/>
    </source>
</evidence>
<dbReference type="STRING" id="33036.HMPREF3200_01277"/>
<feature type="region of interest" description="Pyrophosphorylase" evidence="20">
    <location>
        <begin position="1"/>
        <end position="229"/>
    </location>
</feature>
<feature type="binding site" evidence="20">
    <location>
        <begin position="78"/>
        <end position="79"/>
    </location>
    <ligand>
        <name>UDP-N-acetyl-alpha-D-glucosamine</name>
        <dbReference type="ChEBI" id="CHEBI:57705"/>
    </ligand>
</feature>
<dbReference type="HAMAP" id="MF_01631">
    <property type="entry name" value="GlmU"/>
    <property type="match status" value="1"/>
</dbReference>
<dbReference type="GO" id="GO:0009245">
    <property type="term" value="P:lipid A biosynthetic process"/>
    <property type="evidence" value="ECO:0007669"/>
    <property type="project" value="UniProtKB-UniRule"/>
</dbReference>
<keyword evidence="15 20" id="KW-0012">Acyltransferase</keyword>
<evidence type="ECO:0000256" key="6">
    <source>
        <dbReference type="ARBA" id="ARBA00022490"/>
    </source>
</evidence>
<dbReference type="Pfam" id="PF00132">
    <property type="entry name" value="Hexapep"/>
    <property type="match status" value="1"/>
</dbReference>
<dbReference type="EMBL" id="LRPM01000047">
    <property type="protein sequence ID" value="KWZ77623.1"/>
    <property type="molecule type" value="Genomic_DNA"/>
</dbReference>
<feature type="binding site" evidence="20">
    <location>
        <position position="139"/>
    </location>
    <ligand>
        <name>UDP-N-acetyl-alpha-D-glucosamine</name>
        <dbReference type="ChEBI" id="CHEBI:57705"/>
    </ligand>
</feature>
<dbReference type="GO" id="GO:0005737">
    <property type="term" value="C:cytoplasm"/>
    <property type="evidence" value="ECO:0007669"/>
    <property type="project" value="UniProtKB-SubCell"/>
</dbReference>
<keyword evidence="23" id="KW-1185">Reference proteome</keyword>
<evidence type="ECO:0000256" key="14">
    <source>
        <dbReference type="ARBA" id="ARBA00023268"/>
    </source>
</evidence>
<feature type="binding site" evidence="20">
    <location>
        <position position="227"/>
    </location>
    <ligand>
        <name>Mg(2+)</name>
        <dbReference type="ChEBI" id="CHEBI:18420"/>
    </ligand>
</feature>
<accession>A0A133KDK3</accession>
<evidence type="ECO:0000256" key="18">
    <source>
        <dbReference type="ARBA" id="ARBA00048493"/>
    </source>
</evidence>
<evidence type="ECO:0000256" key="10">
    <source>
        <dbReference type="ARBA" id="ARBA00022737"/>
    </source>
</evidence>
<keyword evidence="10 20" id="KW-0677">Repeat</keyword>
<feature type="region of interest" description="Linker" evidence="20">
    <location>
        <begin position="230"/>
        <end position="250"/>
    </location>
</feature>
<evidence type="ECO:0000256" key="13">
    <source>
        <dbReference type="ARBA" id="ARBA00022984"/>
    </source>
</evidence>
<comment type="pathway">
    <text evidence="3 20">Nucleotide-sugar biosynthesis; UDP-N-acetyl-alpha-D-glucosamine biosynthesis; UDP-N-acetyl-alpha-D-glucosamine from N-acetyl-alpha-D-glucosamine 1-phosphate: step 1/1.</text>
</comment>
<comment type="pathway">
    <text evidence="20">Bacterial outer membrane biogenesis; LPS lipid A biosynthesis.</text>
</comment>
<dbReference type="GO" id="GO:0006048">
    <property type="term" value="P:UDP-N-acetylglucosamine biosynthetic process"/>
    <property type="evidence" value="ECO:0007669"/>
    <property type="project" value="UniProtKB-UniPathway"/>
</dbReference>
<evidence type="ECO:0000256" key="7">
    <source>
        <dbReference type="ARBA" id="ARBA00022679"/>
    </source>
</evidence>
<evidence type="ECO:0000256" key="19">
    <source>
        <dbReference type="ARBA" id="ARBA00049628"/>
    </source>
</evidence>
<keyword evidence="7 20" id="KW-0808">Transferase</keyword>
<evidence type="ECO:0000256" key="15">
    <source>
        <dbReference type="ARBA" id="ARBA00023315"/>
    </source>
</evidence>
<reference evidence="23" key="1">
    <citation type="submission" date="2016-01" db="EMBL/GenBank/DDBJ databases">
        <authorList>
            <person name="Mitreva M."/>
            <person name="Pepin K.H."/>
            <person name="Mihindukulasuriya K.A."/>
            <person name="Fulton R."/>
            <person name="Fronick C."/>
            <person name="O'Laughlin M."/>
            <person name="Miner T."/>
            <person name="Herter B."/>
            <person name="Rosa B.A."/>
            <person name="Cordes M."/>
            <person name="Tomlinson C."/>
            <person name="Wollam A."/>
            <person name="Palsikar V.B."/>
            <person name="Mardis E.R."/>
            <person name="Wilson R.K."/>
        </authorList>
    </citation>
    <scope>NUCLEOTIDE SEQUENCE [LARGE SCALE GENOMIC DNA]</scope>
    <source>
        <strain evidence="23">MJR8151</strain>
    </source>
</reference>
<dbReference type="InterPro" id="IPR001451">
    <property type="entry name" value="Hexapep"/>
</dbReference>
<proteinExistence type="inferred from homology"/>
<dbReference type="CDD" id="cd02540">
    <property type="entry name" value="GT2_GlmU_N_bac"/>
    <property type="match status" value="1"/>
</dbReference>
<feature type="region of interest" description="N-acetyltransferase" evidence="20">
    <location>
        <begin position="251"/>
        <end position="464"/>
    </location>
</feature>
<dbReference type="GO" id="GO:0009252">
    <property type="term" value="P:peptidoglycan biosynthetic process"/>
    <property type="evidence" value="ECO:0007669"/>
    <property type="project" value="UniProtKB-UniRule"/>
</dbReference>
<dbReference type="SUPFAM" id="SSF51161">
    <property type="entry name" value="Trimeric LpxA-like enzymes"/>
    <property type="match status" value="1"/>
</dbReference>
<dbReference type="InterPro" id="IPR005835">
    <property type="entry name" value="NTP_transferase_dom"/>
</dbReference>
<dbReference type="InterPro" id="IPR029044">
    <property type="entry name" value="Nucleotide-diphossugar_trans"/>
</dbReference>
<dbReference type="Proteomes" id="UP000070383">
    <property type="component" value="Unassembled WGS sequence"/>
</dbReference>
<dbReference type="EC" id="2.7.7.23" evidence="20"/>
<organism evidence="22 23">
    <name type="scientific">Anaerococcus tetradius</name>
    <dbReference type="NCBI Taxonomy" id="33036"/>
    <lineage>
        <taxon>Bacteria</taxon>
        <taxon>Bacillati</taxon>
        <taxon>Bacillota</taxon>
        <taxon>Tissierellia</taxon>
        <taxon>Tissierellales</taxon>
        <taxon>Peptoniphilaceae</taxon>
        <taxon>Anaerococcus</taxon>
    </lineage>
</organism>
<keyword evidence="8 20" id="KW-0548">Nucleotidyltransferase</keyword>
<feature type="domain" description="Nucleotidyl transferase" evidence="21">
    <location>
        <begin position="3"/>
        <end position="219"/>
    </location>
</feature>
<comment type="pathway">
    <text evidence="2 20">Nucleotide-sugar biosynthesis; UDP-N-acetyl-alpha-D-glucosamine biosynthesis; N-acetyl-alpha-D-glucosamine 1-phosphate from alpha-D-glucosamine 6-phosphate (route II): step 2/2.</text>
</comment>
<keyword evidence="6 20" id="KW-0963">Cytoplasm</keyword>
<comment type="caution">
    <text evidence="22">The sequence shown here is derived from an EMBL/GenBank/DDBJ whole genome shotgun (WGS) entry which is preliminary data.</text>
</comment>
<feature type="binding site" evidence="20">
    <location>
        <position position="376"/>
    </location>
    <ligand>
        <name>UDP-N-acetyl-alpha-D-glucosamine</name>
        <dbReference type="ChEBI" id="CHEBI:57705"/>
    </ligand>
</feature>
<feature type="binding site" evidence="20">
    <location>
        <begin position="385"/>
        <end position="386"/>
    </location>
    <ligand>
        <name>acetyl-CoA</name>
        <dbReference type="ChEBI" id="CHEBI:57288"/>
    </ligand>
</feature>
<feature type="binding site" evidence="20">
    <location>
        <position position="21"/>
    </location>
    <ligand>
        <name>UDP-N-acetyl-alpha-D-glucosamine</name>
        <dbReference type="ChEBI" id="CHEBI:57705"/>
    </ligand>
</feature>
<keyword evidence="9 20" id="KW-0479">Metal-binding</keyword>
<dbReference type="PATRIC" id="fig|33036.3.peg.1265"/>
<keyword evidence="14 20" id="KW-0511">Multifunctional enzyme</keyword>
<evidence type="ECO:0000256" key="16">
    <source>
        <dbReference type="ARBA" id="ARBA00023316"/>
    </source>
</evidence>
<dbReference type="InterPro" id="IPR050065">
    <property type="entry name" value="GlmU-like"/>
</dbReference>
<evidence type="ECO:0000256" key="3">
    <source>
        <dbReference type="ARBA" id="ARBA00005208"/>
    </source>
</evidence>
<dbReference type="Gene3D" id="2.160.10.10">
    <property type="entry name" value="Hexapeptide repeat proteins"/>
    <property type="match status" value="1"/>
</dbReference>
<evidence type="ECO:0000256" key="5">
    <source>
        <dbReference type="ARBA" id="ARBA00007947"/>
    </source>
</evidence>
<name>A0A133KDK3_9FIRM</name>
<dbReference type="InterPro" id="IPR011004">
    <property type="entry name" value="Trimer_LpxA-like_sf"/>
</dbReference>
<dbReference type="InterPro" id="IPR005882">
    <property type="entry name" value="Bifunctional_GlmU"/>
</dbReference>
<feature type="binding site" evidence="20">
    <location>
        <position position="365"/>
    </location>
    <ligand>
        <name>UDP-N-acetyl-alpha-D-glucosamine</name>
        <dbReference type="ChEBI" id="CHEBI:57705"/>
    </ligand>
</feature>
<keyword evidence="16 20" id="KW-0961">Cell wall biogenesis/degradation</keyword>
<feature type="binding site" evidence="20">
    <location>
        <position position="404"/>
    </location>
    <ligand>
        <name>acetyl-CoA</name>
        <dbReference type="ChEBI" id="CHEBI:57288"/>
    </ligand>
</feature>
<comment type="cofactor">
    <cofactor evidence="20">
        <name>Mg(2+)</name>
        <dbReference type="ChEBI" id="CHEBI:18420"/>
    </cofactor>
    <text evidence="20">Binds 1 Mg(2+) ion per subunit.</text>
</comment>
<dbReference type="InterPro" id="IPR018357">
    <property type="entry name" value="Hexapep_transf_CS"/>
</dbReference>
<comment type="caution">
    <text evidence="20">Lacks conserved residue(s) required for the propagation of feature annotation.</text>
</comment>
<dbReference type="GO" id="GO:0016020">
    <property type="term" value="C:membrane"/>
    <property type="evidence" value="ECO:0007669"/>
    <property type="project" value="GOC"/>
</dbReference>
<evidence type="ECO:0000256" key="17">
    <source>
        <dbReference type="ARBA" id="ARBA00048247"/>
    </source>
</evidence>
<dbReference type="CDD" id="cd03353">
    <property type="entry name" value="LbH_GlmU_C"/>
    <property type="match status" value="1"/>
</dbReference>
<dbReference type="EC" id="2.3.1.157" evidence="20"/>
<dbReference type="PANTHER" id="PTHR43584">
    <property type="entry name" value="NUCLEOTIDYL TRANSFERASE"/>
    <property type="match status" value="1"/>
</dbReference>
<protein>
    <recommendedName>
        <fullName evidence="20">Bifunctional protein GlmU</fullName>
    </recommendedName>
    <domain>
        <recommendedName>
            <fullName evidence="20">UDP-N-acetylglucosamine pyrophosphorylase</fullName>
            <ecNumber evidence="20">2.7.7.23</ecNumber>
        </recommendedName>
        <alternativeName>
            <fullName evidence="20">N-acetylglucosamine-1-phosphate uridyltransferase</fullName>
        </alternativeName>
    </domain>
    <domain>
        <recommendedName>
            <fullName evidence="20">Glucosamine-1-phosphate N-acetyltransferase</fullName>
            <ecNumber evidence="20">2.3.1.157</ecNumber>
        </recommendedName>
    </domain>
</protein>
<dbReference type="GO" id="GO:0000902">
    <property type="term" value="P:cell morphogenesis"/>
    <property type="evidence" value="ECO:0007669"/>
    <property type="project" value="UniProtKB-UniRule"/>
</dbReference>
<comment type="catalytic activity">
    <reaction evidence="18 20">
        <text>N-acetyl-alpha-D-glucosamine 1-phosphate + UTP + H(+) = UDP-N-acetyl-alpha-D-glucosamine + diphosphate</text>
        <dbReference type="Rhea" id="RHEA:13509"/>
        <dbReference type="ChEBI" id="CHEBI:15378"/>
        <dbReference type="ChEBI" id="CHEBI:33019"/>
        <dbReference type="ChEBI" id="CHEBI:46398"/>
        <dbReference type="ChEBI" id="CHEBI:57705"/>
        <dbReference type="ChEBI" id="CHEBI:57776"/>
        <dbReference type="EC" id="2.7.7.23"/>
    </reaction>
</comment>
<evidence type="ECO:0000259" key="21">
    <source>
        <dbReference type="Pfam" id="PF00483"/>
    </source>
</evidence>
<evidence type="ECO:0000256" key="4">
    <source>
        <dbReference type="ARBA" id="ARBA00007707"/>
    </source>
</evidence>
<dbReference type="GO" id="GO:0008360">
    <property type="term" value="P:regulation of cell shape"/>
    <property type="evidence" value="ECO:0007669"/>
    <property type="project" value="UniProtKB-KW"/>
</dbReference>
<sequence length="464" mass="51328">MIKVIIMAAGEGTRMKSNTSKVLHKILNREIIRYVYDNSKIDNSETIIISGKNKDKLSELFPDIKIIGQKIGDEFPYGTGYAVSLAKDYIDDNDDVLVLNGDIPLISKEALEEFIENHTKNNNSVSVLSTIIDNPTGYGRIIRDKDGNFLQITEHRDLKENQLAINEVNTGIYAFKGFDLKESLAKLDTNNDQNELYLTDCVEILTRENKKAMAFANEDCDLFYGINNKKELAEASKILRKRINEEYMINGVIIETPEIVSIEPGVKIGEDTIISGNVKILGSSIIGSNCTIEGSSKIVDSIIHDNVRIDNSLIEKSEMEDSSNIGPYSHLRPNAKLGKNVHIGNFVEVKNASLGEGCKAGHLAYIGDCDLGENINIGCGVIFVNYDGKFKHRSVVGDNAFIGSNSNIVAPVNIACEAYVAAGSTITRDIDKGELSIERAEQKNIAGYVEKKKKRDLEKLKEKK</sequence>
<feature type="active site" description="Proton acceptor" evidence="20">
    <location>
        <position position="362"/>
    </location>
</feature>
<keyword evidence="12 20" id="KW-0133">Cell shape</keyword>
<evidence type="ECO:0000256" key="12">
    <source>
        <dbReference type="ARBA" id="ARBA00022960"/>
    </source>
</evidence>
<evidence type="ECO:0000313" key="22">
    <source>
        <dbReference type="EMBL" id="KWZ77623.1"/>
    </source>
</evidence>
<gene>
    <name evidence="20" type="primary">glmU</name>
    <name evidence="22" type="ORF">HMPREF3200_01277</name>
</gene>
<dbReference type="NCBIfam" id="TIGR01173">
    <property type="entry name" value="glmU"/>
    <property type="match status" value="1"/>
</dbReference>
<feature type="binding site" evidence="20">
    <location>
        <position position="154"/>
    </location>
    <ligand>
        <name>UDP-N-acetyl-alpha-D-glucosamine</name>
        <dbReference type="ChEBI" id="CHEBI:57705"/>
    </ligand>
</feature>
<feature type="binding site" evidence="20">
    <location>
        <position position="422"/>
    </location>
    <ligand>
        <name>acetyl-CoA</name>
        <dbReference type="ChEBI" id="CHEBI:57288"/>
    </ligand>
</feature>
<comment type="catalytic activity">
    <reaction evidence="17 20">
        <text>alpha-D-glucosamine 1-phosphate + acetyl-CoA = N-acetyl-alpha-D-glucosamine 1-phosphate + CoA + H(+)</text>
        <dbReference type="Rhea" id="RHEA:13725"/>
        <dbReference type="ChEBI" id="CHEBI:15378"/>
        <dbReference type="ChEBI" id="CHEBI:57287"/>
        <dbReference type="ChEBI" id="CHEBI:57288"/>
        <dbReference type="ChEBI" id="CHEBI:57776"/>
        <dbReference type="ChEBI" id="CHEBI:58516"/>
        <dbReference type="EC" id="2.3.1.157"/>
    </reaction>
</comment>
<feature type="binding site" evidence="20">
    <location>
        <position position="102"/>
    </location>
    <ligand>
        <name>Mg(2+)</name>
        <dbReference type="ChEBI" id="CHEBI:18420"/>
    </ligand>
</feature>
<evidence type="ECO:0000256" key="20">
    <source>
        <dbReference type="HAMAP-Rule" id="MF_01631"/>
    </source>
</evidence>
<dbReference type="UniPathway" id="UPA00113">
    <property type="reaction ID" value="UER00532"/>
</dbReference>
<dbReference type="OrthoDB" id="9775031at2"/>
<feature type="binding site" evidence="20">
    <location>
        <position position="332"/>
    </location>
    <ligand>
        <name>UDP-N-acetyl-alpha-D-glucosamine</name>
        <dbReference type="ChEBI" id="CHEBI:57705"/>
    </ligand>
</feature>
<keyword evidence="13 20" id="KW-0573">Peptidoglycan synthesis</keyword>
<dbReference type="AlphaFoldDB" id="A0A133KDK3"/>
<dbReference type="InterPro" id="IPR038009">
    <property type="entry name" value="GlmU_C_LbH"/>
</dbReference>
<dbReference type="RefSeq" id="WP_060929555.1">
    <property type="nucleotide sequence ID" value="NZ_KQ955281.1"/>
</dbReference>
<comment type="subunit">
    <text evidence="20">Homotrimer.</text>
</comment>
<dbReference type="GO" id="GO:0000287">
    <property type="term" value="F:magnesium ion binding"/>
    <property type="evidence" value="ECO:0007669"/>
    <property type="project" value="UniProtKB-UniRule"/>
</dbReference>
<feature type="binding site" evidence="20">
    <location>
        <position position="350"/>
    </location>
    <ligand>
        <name>UDP-N-acetyl-alpha-D-glucosamine</name>
        <dbReference type="ChEBI" id="CHEBI:57705"/>
    </ligand>
</feature>
<comment type="subcellular location">
    <subcellularLocation>
        <location evidence="1 20">Cytoplasm</location>
    </subcellularLocation>
</comment>
<comment type="similarity">
    <text evidence="5 20">In the N-terminal section; belongs to the N-acetylglucosamine-1-phosphate uridyltransferase family.</text>
</comment>
<comment type="function">
    <text evidence="19 20">Catalyzes the last two sequential reactions in the de novo biosynthetic pathway for UDP-N-acetylglucosamine (UDP-GlcNAc). The C-terminal domain catalyzes the transfer of acetyl group from acetyl coenzyme A to glucosamine-1-phosphate (GlcN-1-P) to produce N-acetylglucosamine-1-phosphate (GlcNAc-1-P), which is converted into UDP-GlcNAc by the transfer of uridine 5-monophosphate (from uridine 5-triphosphate), a reaction catalyzed by the N-terminal domain.</text>
</comment>
<dbReference type="GO" id="GO:0019134">
    <property type="term" value="F:glucosamine-1-phosphate N-acetyltransferase activity"/>
    <property type="evidence" value="ECO:0007669"/>
    <property type="project" value="UniProtKB-UniRule"/>
</dbReference>
<dbReference type="Gene3D" id="3.90.550.10">
    <property type="entry name" value="Spore Coat Polysaccharide Biosynthesis Protein SpsA, Chain A"/>
    <property type="match status" value="1"/>
</dbReference>
<comment type="similarity">
    <text evidence="4 20">In the C-terminal section; belongs to the transferase hexapeptide repeat family.</text>
</comment>
<feature type="binding site" evidence="20">
    <location>
        <position position="169"/>
    </location>
    <ligand>
        <name>UDP-N-acetyl-alpha-D-glucosamine</name>
        <dbReference type="ChEBI" id="CHEBI:57705"/>
    </ligand>
</feature>
<dbReference type="UniPathway" id="UPA00973"/>
<dbReference type="PANTHER" id="PTHR43584:SF3">
    <property type="entry name" value="BIFUNCTIONAL PROTEIN GLMU"/>
    <property type="match status" value="1"/>
</dbReference>
<evidence type="ECO:0000313" key="23">
    <source>
        <dbReference type="Proteomes" id="UP000070383"/>
    </source>
</evidence>
<feature type="binding site" evidence="20">
    <location>
        <position position="439"/>
    </location>
    <ligand>
        <name>acetyl-CoA</name>
        <dbReference type="ChEBI" id="CHEBI:57288"/>
    </ligand>
</feature>
<dbReference type="GO" id="GO:0071555">
    <property type="term" value="P:cell wall organization"/>
    <property type="evidence" value="ECO:0007669"/>
    <property type="project" value="UniProtKB-KW"/>
</dbReference>
<dbReference type="PROSITE" id="PS00101">
    <property type="entry name" value="HEXAPEP_TRANSFERASES"/>
    <property type="match status" value="1"/>
</dbReference>
<dbReference type="SUPFAM" id="SSF53448">
    <property type="entry name" value="Nucleotide-diphospho-sugar transferases"/>
    <property type="match status" value="1"/>
</dbReference>
<evidence type="ECO:0000256" key="11">
    <source>
        <dbReference type="ARBA" id="ARBA00022842"/>
    </source>
</evidence>
<feature type="binding site" evidence="20">
    <location>
        <position position="227"/>
    </location>
    <ligand>
        <name>UDP-N-acetyl-alpha-D-glucosamine</name>
        <dbReference type="ChEBI" id="CHEBI:57705"/>
    </ligand>
</feature>
<evidence type="ECO:0000256" key="1">
    <source>
        <dbReference type="ARBA" id="ARBA00004496"/>
    </source>
</evidence>